<feature type="compositionally biased region" description="Low complexity" evidence="1">
    <location>
        <begin position="182"/>
        <end position="199"/>
    </location>
</feature>
<dbReference type="PRINTS" id="PR01217">
    <property type="entry name" value="PRICHEXTENSN"/>
</dbReference>
<name>A0A5B9W186_9BACT</name>
<sequence>MTERGDQATEFEPPEEDAAERTPEAHVVVIQYRSRGLPWYFALPLLVLLPVGAVLLYHRISVRSRGPQPAPAGFSEVRNEKARLVLLPDRPASEADRFDLPLALNSQPITPEPLNLTGELQGPLAGSLAAEWRGAASGMPPAPPSGPPSPTSPSPPPPTAPPATPPPRPTTAPATPPPPPAAVAASPTAPPTRAADPAPASQPPGPKPAAPRQPLAVGFSVPSDAGPGGPAGVAGEIGAAGRGIGGATADPSAERAIAPPAPPAPSREELAQDLKEEAAGRRAAMDEMKSIKSKALDQIAEDTLNRVEDERRAFRDELRTLLQAVDKDTSDRIDALCDRYGRRYGKELHDRALYVLSRSGGRMSREAKARLLRSLGVPEPGILDYLANELGRSLNSRKGPRDQNEVQIQAARQLLAIKLGDPAPPPRINGPARGGRPDSYVPDFSPGNRIGRRGQ</sequence>
<feature type="compositionally biased region" description="Pro residues" evidence="1">
    <location>
        <begin position="200"/>
        <end position="211"/>
    </location>
</feature>
<reference evidence="3 4" key="1">
    <citation type="submission" date="2019-08" db="EMBL/GenBank/DDBJ databases">
        <title>Deep-cultivation of Planctomycetes and their phenomic and genomic characterization uncovers novel biology.</title>
        <authorList>
            <person name="Wiegand S."/>
            <person name="Jogler M."/>
            <person name="Boedeker C."/>
            <person name="Pinto D."/>
            <person name="Vollmers J."/>
            <person name="Rivas-Marin E."/>
            <person name="Kohn T."/>
            <person name="Peeters S.H."/>
            <person name="Heuer A."/>
            <person name="Rast P."/>
            <person name="Oberbeckmann S."/>
            <person name="Bunk B."/>
            <person name="Jeske O."/>
            <person name="Meyerdierks A."/>
            <person name="Storesund J.E."/>
            <person name="Kallscheuer N."/>
            <person name="Luecker S."/>
            <person name="Lage O.M."/>
            <person name="Pohl T."/>
            <person name="Merkel B.J."/>
            <person name="Hornburger P."/>
            <person name="Mueller R.-W."/>
            <person name="Bruemmer F."/>
            <person name="Labrenz M."/>
            <person name="Spormann A.M."/>
            <person name="Op den Camp H."/>
            <person name="Overmann J."/>
            <person name="Amann R."/>
            <person name="Jetten M.S.M."/>
            <person name="Mascher T."/>
            <person name="Medema M.H."/>
            <person name="Devos D.P."/>
            <person name="Kaster A.-K."/>
            <person name="Ovreas L."/>
            <person name="Rohde M."/>
            <person name="Galperin M.Y."/>
            <person name="Jogler C."/>
        </authorList>
    </citation>
    <scope>NUCLEOTIDE SEQUENCE [LARGE SCALE GENOMIC DNA]</scope>
    <source>
        <strain evidence="3 4">OJF2</strain>
    </source>
</reference>
<dbReference type="Proteomes" id="UP000324233">
    <property type="component" value="Chromosome"/>
</dbReference>
<gene>
    <name evidence="3" type="ORF">OJF2_25270</name>
</gene>
<evidence type="ECO:0000313" key="3">
    <source>
        <dbReference type="EMBL" id="QEH33994.1"/>
    </source>
</evidence>
<feature type="region of interest" description="Disordered" evidence="1">
    <location>
        <begin position="1"/>
        <end position="22"/>
    </location>
</feature>
<accession>A0A5B9W186</accession>
<dbReference type="OrthoDB" id="9833577at2"/>
<organism evidence="3 4">
    <name type="scientific">Aquisphaera giovannonii</name>
    <dbReference type="NCBI Taxonomy" id="406548"/>
    <lineage>
        <taxon>Bacteria</taxon>
        <taxon>Pseudomonadati</taxon>
        <taxon>Planctomycetota</taxon>
        <taxon>Planctomycetia</taxon>
        <taxon>Isosphaerales</taxon>
        <taxon>Isosphaeraceae</taxon>
        <taxon>Aquisphaera</taxon>
    </lineage>
</organism>
<evidence type="ECO:0000256" key="1">
    <source>
        <dbReference type="SAM" id="MobiDB-lite"/>
    </source>
</evidence>
<feature type="compositionally biased region" description="Low complexity" evidence="1">
    <location>
        <begin position="247"/>
        <end position="258"/>
    </location>
</feature>
<keyword evidence="4" id="KW-1185">Reference proteome</keyword>
<dbReference type="Pfam" id="PF11014">
    <property type="entry name" value="DUF2852"/>
    <property type="match status" value="1"/>
</dbReference>
<feature type="compositionally biased region" description="Basic and acidic residues" evidence="1">
    <location>
        <begin position="266"/>
        <end position="283"/>
    </location>
</feature>
<dbReference type="AlphaFoldDB" id="A0A5B9W186"/>
<dbReference type="InterPro" id="IPR021273">
    <property type="entry name" value="DUF2852"/>
</dbReference>
<evidence type="ECO:0000313" key="4">
    <source>
        <dbReference type="Proteomes" id="UP000324233"/>
    </source>
</evidence>
<feature type="transmembrane region" description="Helical" evidence="2">
    <location>
        <begin position="37"/>
        <end position="57"/>
    </location>
</feature>
<keyword evidence="2" id="KW-0472">Membrane</keyword>
<dbReference type="RefSeq" id="WP_148593980.1">
    <property type="nucleotide sequence ID" value="NZ_CP042997.1"/>
</dbReference>
<feature type="region of interest" description="Disordered" evidence="1">
    <location>
        <begin position="134"/>
        <end position="283"/>
    </location>
</feature>
<dbReference type="KEGG" id="agv:OJF2_25270"/>
<feature type="compositionally biased region" description="Pro residues" evidence="1">
    <location>
        <begin position="140"/>
        <end position="181"/>
    </location>
</feature>
<dbReference type="EMBL" id="CP042997">
    <property type="protein sequence ID" value="QEH33994.1"/>
    <property type="molecule type" value="Genomic_DNA"/>
</dbReference>
<feature type="region of interest" description="Disordered" evidence="1">
    <location>
        <begin position="418"/>
        <end position="455"/>
    </location>
</feature>
<protein>
    <submittedName>
        <fullName evidence="3">Uncharacterized protein</fullName>
    </submittedName>
</protein>
<evidence type="ECO:0000256" key="2">
    <source>
        <dbReference type="SAM" id="Phobius"/>
    </source>
</evidence>
<proteinExistence type="predicted"/>
<keyword evidence="2" id="KW-0812">Transmembrane</keyword>
<keyword evidence="2" id="KW-1133">Transmembrane helix</keyword>